<dbReference type="RefSeq" id="WP_419193114.1">
    <property type="nucleotide sequence ID" value="NZ_CP036279.1"/>
</dbReference>
<gene>
    <name evidence="3" type="primary">xcpT_1</name>
    <name evidence="3" type="ORF">Pan216_01410</name>
</gene>
<organism evidence="3 4">
    <name type="scientific">Kolteria novifilia</name>
    <dbReference type="NCBI Taxonomy" id="2527975"/>
    <lineage>
        <taxon>Bacteria</taxon>
        <taxon>Pseudomonadati</taxon>
        <taxon>Planctomycetota</taxon>
        <taxon>Planctomycetia</taxon>
        <taxon>Kolteriales</taxon>
        <taxon>Kolteriaceae</taxon>
        <taxon>Kolteria</taxon>
    </lineage>
</organism>
<keyword evidence="1" id="KW-0812">Transmembrane</keyword>
<dbReference type="PROSITE" id="PS00409">
    <property type="entry name" value="PROKAR_NTER_METHYL"/>
    <property type="match status" value="1"/>
</dbReference>
<reference evidence="3 4" key="1">
    <citation type="submission" date="2019-02" db="EMBL/GenBank/DDBJ databases">
        <title>Deep-cultivation of Planctomycetes and their phenomic and genomic characterization uncovers novel biology.</title>
        <authorList>
            <person name="Wiegand S."/>
            <person name="Jogler M."/>
            <person name="Boedeker C."/>
            <person name="Pinto D."/>
            <person name="Vollmers J."/>
            <person name="Rivas-Marin E."/>
            <person name="Kohn T."/>
            <person name="Peeters S.H."/>
            <person name="Heuer A."/>
            <person name="Rast P."/>
            <person name="Oberbeckmann S."/>
            <person name="Bunk B."/>
            <person name="Jeske O."/>
            <person name="Meyerdierks A."/>
            <person name="Storesund J.E."/>
            <person name="Kallscheuer N."/>
            <person name="Luecker S."/>
            <person name="Lage O.M."/>
            <person name="Pohl T."/>
            <person name="Merkel B.J."/>
            <person name="Hornburger P."/>
            <person name="Mueller R.-W."/>
            <person name="Bruemmer F."/>
            <person name="Labrenz M."/>
            <person name="Spormann A.M."/>
            <person name="Op den Camp H."/>
            <person name="Overmann J."/>
            <person name="Amann R."/>
            <person name="Jetten M.S.M."/>
            <person name="Mascher T."/>
            <person name="Medema M.H."/>
            <person name="Devos D.P."/>
            <person name="Kaster A.-K."/>
            <person name="Ovreas L."/>
            <person name="Rohde M."/>
            <person name="Galperin M.Y."/>
            <person name="Jogler C."/>
        </authorList>
    </citation>
    <scope>NUCLEOTIDE SEQUENCE [LARGE SCALE GENOMIC DNA]</scope>
    <source>
        <strain evidence="3 4">Pan216</strain>
    </source>
</reference>
<dbReference type="InterPro" id="IPR027558">
    <property type="entry name" value="Pre_pil_HX9DG_C"/>
</dbReference>
<name>A0A518AX66_9BACT</name>
<evidence type="ECO:0000313" key="4">
    <source>
        <dbReference type="Proteomes" id="UP000317093"/>
    </source>
</evidence>
<dbReference type="Pfam" id="PF07963">
    <property type="entry name" value="N_methyl"/>
    <property type="match status" value="1"/>
</dbReference>
<dbReference type="Proteomes" id="UP000317093">
    <property type="component" value="Chromosome"/>
</dbReference>
<dbReference type="EMBL" id="CP036279">
    <property type="protein sequence ID" value="QDU59313.1"/>
    <property type="molecule type" value="Genomic_DNA"/>
</dbReference>
<dbReference type="InterPro" id="IPR011453">
    <property type="entry name" value="DUF1559"/>
</dbReference>
<keyword evidence="1" id="KW-1133">Transmembrane helix</keyword>
<dbReference type="PANTHER" id="PTHR30093">
    <property type="entry name" value="GENERAL SECRETION PATHWAY PROTEIN G"/>
    <property type="match status" value="1"/>
</dbReference>
<dbReference type="Gene3D" id="3.30.700.10">
    <property type="entry name" value="Glycoprotein, Type 4 Pilin"/>
    <property type="match status" value="1"/>
</dbReference>
<dbReference type="PANTHER" id="PTHR30093:SF2">
    <property type="entry name" value="TYPE II SECRETION SYSTEM PROTEIN H"/>
    <property type="match status" value="1"/>
</dbReference>
<evidence type="ECO:0000256" key="1">
    <source>
        <dbReference type="SAM" id="Phobius"/>
    </source>
</evidence>
<evidence type="ECO:0000313" key="3">
    <source>
        <dbReference type="EMBL" id="QDU59313.1"/>
    </source>
</evidence>
<proteinExistence type="predicted"/>
<dbReference type="NCBIfam" id="TIGR02532">
    <property type="entry name" value="IV_pilin_GFxxxE"/>
    <property type="match status" value="1"/>
</dbReference>
<evidence type="ECO:0000259" key="2">
    <source>
        <dbReference type="Pfam" id="PF07596"/>
    </source>
</evidence>
<accession>A0A518AX66</accession>
<protein>
    <submittedName>
        <fullName evidence="3">Type II secretion system protein G</fullName>
    </submittedName>
</protein>
<dbReference type="InterPro" id="IPR012902">
    <property type="entry name" value="N_methyl_site"/>
</dbReference>
<sequence length="318" mass="34032">MRIKRGFTLIELLVVIAIIGVLVAMLLPAVQQAREAARRAQCKNNLKQLGIALHNYHESHLVFPPGYIARGVSSADNSGAETGPGFAWGSMLLPYTDQEAIYNQIDFEADATSAVNTTSSAQAFNSFLCPSDGAEKTFTVNDGSNDHTLGSANYVGVIGYGSATMNPGNPNGAGMFYRNSSVRLNDISDGTTRTLALGERSHERRSGTGGTVVESDSTWYAAVPGVDRSAGMMMMPSMTEGPASLVLGHVGQPAMMSMMAMHHTPSQTTHIVNFSSKHPGGVHFLMGDGSVFFLNENVDYSTFRWLGERNDGNITEGL</sequence>
<keyword evidence="1" id="KW-0472">Membrane</keyword>
<dbReference type="NCBIfam" id="TIGR04294">
    <property type="entry name" value="pre_pil_HX9DG"/>
    <property type="match status" value="1"/>
</dbReference>
<dbReference type="InterPro" id="IPR045584">
    <property type="entry name" value="Pilin-like"/>
</dbReference>
<feature type="transmembrane region" description="Helical" evidence="1">
    <location>
        <begin position="12"/>
        <end position="30"/>
    </location>
</feature>
<dbReference type="KEGG" id="knv:Pan216_01410"/>
<keyword evidence="4" id="KW-1185">Reference proteome</keyword>
<dbReference type="SUPFAM" id="SSF54523">
    <property type="entry name" value="Pili subunits"/>
    <property type="match status" value="1"/>
</dbReference>
<feature type="domain" description="DUF1559" evidence="2">
    <location>
        <begin position="31"/>
        <end position="299"/>
    </location>
</feature>
<dbReference type="Pfam" id="PF07596">
    <property type="entry name" value="SBP_bac_10"/>
    <property type="match status" value="1"/>
</dbReference>
<dbReference type="AlphaFoldDB" id="A0A518AX66"/>